<sequence>MDDVIYDENVNYDALEQHTYEDSGDAVFYTCPICGGEYLATFITEQDGRTMCIDCWNERYGD</sequence>
<accession>A0AAW7K580</accession>
<evidence type="ECO:0000313" key="2">
    <source>
        <dbReference type="Proteomes" id="UP001168505"/>
    </source>
</evidence>
<reference evidence="1" key="2">
    <citation type="submission" date="2023-08" db="EMBL/GenBank/DDBJ databases">
        <title>Identification and characterization of horizontal gene transfer across gut microbiota members of farm animals based on homology search.</title>
        <authorList>
            <person name="Schwarzerova J."/>
            <person name="Nykrynova M."/>
            <person name="Jureckova K."/>
            <person name="Cejkova D."/>
            <person name="Rychlik I."/>
        </authorList>
    </citation>
    <scope>NUCLEOTIDE SEQUENCE</scope>
    <source>
        <strain evidence="1">15_COKtk</strain>
    </source>
</reference>
<comment type="caution">
    <text evidence="1">The sequence shown here is derived from an EMBL/GenBank/DDBJ whole genome shotgun (WGS) entry which is preliminary data.</text>
</comment>
<dbReference type="EMBL" id="JAUEIR010000010">
    <property type="protein sequence ID" value="MDN0070146.1"/>
    <property type="molecule type" value="Genomic_DNA"/>
</dbReference>
<dbReference type="AlphaFoldDB" id="A0AAW7K580"/>
<name>A0AAW7K580_9ACTN</name>
<evidence type="ECO:0000313" key="1">
    <source>
        <dbReference type="EMBL" id="MDN0070146.1"/>
    </source>
</evidence>
<proteinExistence type="predicted"/>
<dbReference type="Proteomes" id="UP001168505">
    <property type="component" value="Unassembled WGS sequence"/>
</dbReference>
<organism evidence="1 2">
    <name type="scientific">Collinsella ihumii</name>
    <dbReference type="NCBI Taxonomy" id="1720204"/>
    <lineage>
        <taxon>Bacteria</taxon>
        <taxon>Bacillati</taxon>
        <taxon>Actinomycetota</taxon>
        <taxon>Coriobacteriia</taxon>
        <taxon>Coriobacteriales</taxon>
        <taxon>Coriobacteriaceae</taxon>
        <taxon>Collinsella</taxon>
    </lineage>
</organism>
<dbReference type="RefSeq" id="WP_143753821.1">
    <property type="nucleotide sequence ID" value="NZ_JAUEIR010000010.1"/>
</dbReference>
<reference evidence="1" key="1">
    <citation type="submission" date="2023-06" db="EMBL/GenBank/DDBJ databases">
        <authorList>
            <person name="Zeman M."/>
            <person name="Kubasova T."/>
            <person name="Jahodarova E."/>
            <person name="Nykrynova M."/>
            <person name="Rychlik I."/>
        </authorList>
    </citation>
    <scope>NUCLEOTIDE SEQUENCE</scope>
    <source>
        <strain evidence="1">15_COKtk</strain>
    </source>
</reference>
<gene>
    <name evidence="1" type="ORF">QVN40_10620</name>
</gene>
<protein>
    <submittedName>
        <fullName evidence="1">Uncharacterized protein</fullName>
    </submittedName>
</protein>